<reference evidence="1" key="1">
    <citation type="submission" date="2021-04" db="EMBL/GenBank/DDBJ databases">
        <title>Genome based classification of Actinospica acidithermotolerans sp. nov., an actinobacterium isolated from an Indonesian hot spring.</title>
        <authorList>
            <person name="Kusuma A.B."/>
            <person name="Putra K.E."/>
            <person name="Nafisah S."/>
            <person name="Loh J."/>
            <person name="Nouioui I."/>
            <person name="Goodfellow M."/>
        </authorList>
    </citation>
    <scope>NUCLEOTIDE SEQUENCE</scope>
    <source>
        <strain evidence="1">MGRD01-02</strain>
    </source>
</reference>
<keyword evidence="2" id="KW-1185">Reference proteome</keyword>
<dbReference type="Proteomes" id="UP000676325">
    <property type="component" value="Unassembled WGS sequence"/>
</dbReference>
<proteinExistence type="predicted"/>
<evidence type="ECO:0000313" key="2">
    <source>
        <dbReference type="Proteomes" id="UP000676325"/>
    </source>
</evidence>
<dbReference type="RefSeq" id="WP_212521039.1">
    <property type="nucleotide sequence ID" value="NZ_JAGSOH010000105.1"/>
</dbReference>
<comment type="caution">
    <text evidence="1">The sequence shown here is derived from an EMBL/GenBank/DDBJ whole genome shotgun (WGS) entry which is preliminary data.</text>
</comment>
<gene>
    <name evidence="1" type="ORF">KDK95_26615</name>
</gene>
<evidence type="ECO:0000313" key="1">
    <source>
        <dbReference type="EMBL" id="MBR7829906.1"/>
    </source>
</evidence>
<organism evidence="1 2">
    <name type="scientific">Actinospica acidithermotolerans</name>
    <dbReference type="NCBI Taxonomy" id="2828514"/>
    <lineage>
        <taxon>Bacteria</taxon>
        <taxon>Bacillati</taxon>
        <taxon>Actinomycetota</taxon>
        <taxon>Actinomycetes</taxon>
        <taxon>Catenulisporales</taxon>
        <taxon>Actinospicaceae</taxon>
        <taxon>Actinospica</taxon>
    </lineage>
</organism>
<dbReference type="EMBL" id="JAGSOH010000105">
    <property type="protein sequence ID" value="MBR7829906.1"/>
    <property type="molecule type" value="Genomic_DNA"/>
</dbReference>
<accession>A0A941EEA2</accession>
<name>A0A941EEA2_9ACTN</name>
<sequence>MTGYLPAVAGQIEELVAQYAAKTVLHEPNGSGGAYIVIDSIDPGPAYIQRESWLGFVITHQCPDADIYPVFLSGELRRVDGKPHTPPFTPTTWHDRSALQFSLRSPHHNPAIDTAAIKAAGVVACLAERS</sequence>
<protein>
    <submittedName>
        <fullName evidence="1">Uncharacterized protein</fullName>
    </submittedName>
</protein>
<dbReference type="AlphaFoldDB" id="A0A941EEA2"/>